<evidence type="ECO:0000259" key="14">
    <source>
        <dbReference type="PROSITE" id="PS50157"/>
    </source>
</evidence>
<dbReference type="PROSITE" id="PS00028">
    <property type="entry name" value="ZINC_FINGER_C2H2_1"/>
    <property type="match status" value="11"/>
</dbReference>
<dbReference type="RefSeq" id="XP_033817855.1">
    <property type="nucleotide sequence ID" value="XM_033961964.1"/>
</dbReference>
<dbReference type="FunFam" id="3.30.160.60:FF:000012">
    <property type="entry name" value="RB-associated KRAB zinc finger protein-like"/>
    <property type="match status" value="1"/>
</dbReference>
<evidence type="ECO:0000256" key="8">
    <source>
        <dbReference type="ARBA" id="ARBA00023125"/>
    </source>
</evidence>
<keyword evidence="5 11" id="KW-0863">Zinc-finger</keyword>
<feature type="domain" description="C2H2-type" evidence="14">
    <location>
        <begin position="486"/>
        <end position="513"/>
    </location>
</feature>
<proteinExistence type="inferred from homology"/>
<dbReference type="Pfam" id="PF00096">
    <property type="entry name" value="zf-C2H2"/>
    <property type="match status" value="10"/>
</dbReference>
<dbReference type="PANTHER" id="PTHR24377">
    <property type="entry name" value="IP01015P-RELATED"/>
    <property type="match status" value="1"/>
</dbReference>
<accession>A0A6P8SG53</accession>
<dbReference type="Gene3D" id="3.30.160.60">
    <property type="entry name" value="Classic Zinc Finger"/>
    <property type="match status" value="11"/>
</dbReference>
<dbReference type="PROSITE" id="PS50157">
    <property type="entry name" value="ZINC_FINGER_C2H2_2"/>
    <property type="match status" value="11"/>
</dbReference>
<evidence type="ECO:0000256" key="11">
    <source>
        <dbReference type="PROSITE-ProRule" id="PRU00042"/>
    </source>
</evidence>
<feature type="region of interest" description="Disordered" evidence="13">
    <location>
        <begin position="93"/>
        <end position="118"/>
    </location>
</feature>
<reference evidence="16" key="1">
    <citation type="submission" date="2025-08" db="UniProtKB">
        <authorList>
            <consortium name="RefSeq"/>
        </authorList>
    </citation>
    <scope>IDENTIFICATION</scope>
</reference>
<dbReference type="FunFam" id="3.30.160.60:FF:001049">
    <property type="entry name" value="zinc finger protein 319"/>
    <property type="match status" value="1"/>
</dbReference>
<feature type="domain" description="C2H2-type" evidence="14">
    <location>
        <begin position="458"/>
        <end position="485"/>
    </location>
</feature>
<feature type="coiled-coil region" evidence="12">
    <location>
        <begin position="177"/>
        <end position="211"/>
    </location>
</feature>
<name>A0A6P8SG53_GEOSA</name>
<keyword evidence="4" id="KW-0677">Repeat</keyword>
<dbReference type="FunFam" id="3.30.160.60:FF:000383">
    <property type="entry name" value="Uncharacterized protein"/>
    <property type="match status" value="1"/>
</dbReference>
<dbReference type="SMART" id="SM00355">
    <property type="entry name" value="ZnF_C2H2"/>
    <property type="match status" value="11"/>
</dbReference>
<dbReference type="Pfam" id="PF12874">
    <property type="entry name" value="zf-met"/>
    <property type="match status" value="1"/>
</dbReference>
<feature type="compositionally biased region" description="Basic and acidic residues" evidence="13">
    <location>
        <begin position="97"/>
        <end position="115"/>
    </location>
</feature>
<keyword evidence="7" id="KW-0805">Transcription regulation</keyword>
<feature type="domain" description="C2H2-type" evidence="14">
    <location>
        <begin position="626"/>
        <end position="653"/>
    </location>
</feature>
<evidence type="ECO:0000256" key="5">
    <source>
        <dbReference type="ARBA" id="ARBA00022771"/>
    </source>
</evidence>
<keyword evidence="12" id="KW-0175">Coiled coil</keyword>
<dbReference type="Proteomes" id="UP000515159">
    <property type="component" value="Chromosome 10"/>
</dbReference>
<sequence>MEEEPDCSSSDLSSSPLNCLKIFTLDGDLKEDLVHNDPRSSEIEGSNSDDEEKTATESSPEKEDSSGKFFNMSTQLEDLEGDVHEAPLCNSFPLKMTSDESWHSKGEENAKDGRQKPCAKTKNLREMTVGHWLRVKIENSAGDSVELTVKPTISDAIVDPWIKDKSPGDDSKKPLVKVKIENAKDVAEDLLAKANNTIDAAMETLRRVKHEGSIDSLESLKVKCQKSKLQMWKLHSRKKRDEPLKLSYGDKVDSEKSHDEPGPSRSKRWRLMWDKTREFHRKKKLLQCGQEVASRLLDAQCNDKSLQVSSCIQLEKEEKCEPRDTERVSVKLSEPLATSGNSNSNLVHLIDENGIYSTTKFIPGSTLGETQEAELLPHLKKEKGAVVSDLDIQEVIIDEKQFQCSVCDRSFKRAWELFSHEVVHNEDRPFHCNLCDASFKRHSDFKSHRLVHTEERPFHCEACGKKFKRSSNLQEHRRIHTGERPYRCACCEKPFKTPYELQRHMLVHCTEKPFKCSDCGKDFPTSNSLLLHQRQHCDDKPHVCGICGKRFTYGHSLKVHERVHTGDRPFVCPICGKGFKQSNALASHERVHTGERPFICKTCGKAFKQSSYLVIHERSHTGERPYKCEDCAKAFTRPSLLLQHHRVHSEERPYRCTFCEKYFKDLSYLIIHEKVHTGETPYKCGICDKGFAHPSNLLQHQRVHRDA</sequence>
<evidence type="ECO:0000256" key="7">
    <source>
        <dbReference type="ARBA" id="ARBA00023015"/>
    </source>
</evidence>
<feature type="domain" description="C2H2-type" evidence="14">
    <location>
        <begin position="570"/>
        <end position="597"/>
    </location>
</feature>
<dbReference type="InterPro" id="IPR036236">
    <property type="entry name" value="Znf_C2H2_sf"/>
</dbReference>
<feature type="domain" description="C2H2-type" evidence="14">
    <location>
        <begin position="430"/>
        <end position="457"/>
    </location>
</feature>
<protein>
    <submittedName>
        <fullName evidence="16">Zinc finger protein 835-like</fullName>
    </submittedName>
</protein>
<dbReference type="FunFam" id="3.30.160.60:FF:001920">
    <property type="entry name" value="Zinc finger protein 19"/>
    <property type="match status" value="1"/>
</dbReference>
<dbReference type="GO" id="GO:0003677">
    <property type="term" value="F:DNA binding"/>
    <property type="evidence" value="ECO:0007669"/>
    <property type="project" value="UniProtKB-KW"/>
</dbReference>
<dbReference type="SUPFAM" id="SSF57667">
    <property type="entry name" value="beta-beta-alpha zinc fingers"/>
    <property type="match status" value="6"/>
</dbReference>
<gene>
    <name evidence="16" type="primary">LOC117368372</name>
</gene>
<dbReference type="InterPro" id="IPR013087">
    <property type="entry name" value="Znf_C2H2_type"/>
</dbReference>
<keyword evidence="10" id="KW-0539">Nucleus</keyword>
<feature type="region of interest" description="Disordered" evidence="13">
    <location>
        <begin position="243"/>
        <end position="268"/>
    </location>
</feature>
<feature type="region of interest" description="Disordered" evidence="13">
    <location>
        <begin position="31"/>
        <end position="77"/>
    </location>
</feature>
<feature type="compositionally biased region" description="Basic and acidic residues" evidence="13">
    <location>
        <begin position="53"/>
        <end position="66"/>
    </location>
</feature>
<feature type="domain" description="C2H2-type" evidence="14">
    <location>
        <begin position="542"/>
        <end position="569"/>
    </location>
</feature>
<dbReference type="GO" id="GO:0005634">
    <property type="term" value="C:nucleus"/>
    <property type="evidence" value="ECO:0007669"/>
    <property type="project" value="UniProtKB-SubCell"/>
</dbReference>
<dbReference type="InParanoid" id="A0A6P8SG53"/>
<comment type="similarity">
    <text evidence="2">Belongs to the krueppel C2H2-type zinc-finger protein family.</text>
</comment>
<keyword evidence="9" id="KW-0804">Transcription</keyword>
<evidence type="ECO:0000256" key="9">
    <source>
        <dbReference type="ARBA" id="ARBA00023163"/>
    </source>
</evidence>
<feature type="domain" description="C2H2-type" evidence="14">
    <location>
        <begin position="682"/>
        <end position="707"/>
    </location>
</feature>
<evidence type="ECO:0000256" key="4">
    <source>
        <dbReference type="ARBA" id="ARBA00022737"/>
    </source>
</evidence>
<dbReference type="OrthoDB" id="3437960at2759"/>
<evidence type="ECO:0000256" key="13">
    <source>
        <dbReference type="SAM" id="MobiDB-lite"/>
    </source>
</evidence>
<dbReference type="FunFam" id="3.30.160.60:FF:002343">
    <property type="entry name" value="Zinc finger protein 33A"/>
    <property type="match status" value="1"/>
</dbReference>
<keyword evidence="3" id="KW-0479">Metal-binding</keyword>
<feature type="domain" description="C2H2-type" evidence="14">
    <location>
        <begin position="598"/>
        <end position="625"/>
    </location>
</feature>
<dbReference type="FunFam" id="3.30.160.60:FF:000688">
    <property type="entry name" value="zinc finger protein 197 isoform X1"/>
    <property type="match status" value="1"/>
</dbReference>
<dbReference type="FunFam" id="3.30.160.60:FF:001671">
    <property type="entry name" value="Zinc finger protein 94"/>
    <property type="match status" value="1"/>
</dbReference>
<comment type="subcellular location">
    <subcellularLocation>
        <location evidence="1">Nucleus</location>
    </subcellularLocation>
</comment>
<dbReference type="GO" id="GO:0008270">
    <property type="term" value="F:zinc ion binding"/>
    <property type="evidence" value="ECO:0007669"/>
    <property type="project" value="UniProtKB-KW"/>
</dbReference>
<dbReference type="AlphaFoldDB" id="A0A6P8SG53"/>
<dbReference type="FunFam" id="3.30.160.60:FF:000417">
    <property type="entry name" value="Zinc finger protein"/>
    <property type="match status" value="1"/>
</dbReference>
<keyword evidence="15" id="KW-1185">Reference proteome</keyword>
<keyword evidence="6" id="KW-0862">Zinc</keyword>
<evidence type="ECO:0000256" key="6">
    <source>
        <dbReference type="ARBA" id="ARBA00022833"/>
    </source>
</evidence>
<evidence type="ECO:0000313" key="16">
    <source>
        <dbReference type="RefSeq" id="XP_033817855.1"/>
    </source>
</evidence>
<evidence type="ECO:0000256" key="12">
    <source>
        <dbReference type="SAM" id="Coils"/>
    </source>
</evidence>
<feature type="domain" description="C2H2-type" evidence="14">
    <location>
        <begin position="514"/>
        <end position="541"/>
    </location>
</feature>
<evidence type="ECO:0000256" key="1">
    <source>
        <dbReference type="ARBA" id="ARBA00004123"/>
    </source>
</evidence>
<dbReference type="InterPro" id="IPR050826">
    <property type="entry name" value="Krueppel_C2H2_ZnFinger"/>
</dbReference>
<evidence type="ECO:0000256" key="2">
    <source>
        <dbReference type="ARBA" id="ARBA00006991"/>
    </source>
</evidence>
<organism evidence="15 16">
    <name type="scientific">Geotrypetes seraphini</name>
    <name type="common">Gaboon caecilian</name>
    <name type="synonym">Caecilia seraphini</name>
    <dbReference type="NCBI Taxonomy" id="260995"/>
    <lineage>
        <taxon>Eukaryota</taxon>
        <taxon>Metazoa</taxon>
        <taxon>Chordata</taxon>
        <taxon>Craniata</taxon>
        <taxon>Vertebrata</taxon>
        <taxon>Euteleostomi</taxon>
        <taxon>Amphibia</taxon>
        <taxon>Gymnophiona</taxon>
        <taxon>Geotrypetes</taxon>
    </lineage>
</organism>
<evidence type="ECO:0000256" key="3">
    <source>
        <dbReference type="ARBA" id="ARBA00022723"/>
    </source>
</evidence>
<dbReference type="GeneID" id="117368372"/>
<feature type="compositionally biased region" description="Basic and acidic residues" evidence="13">
    <location>
        <begin position="31"/>
        <end position="42"/>
    </location>
</feature>
<keyword evidence="8" id="KW-0238">DNA-binding</keyword>
<evidence type="ECO:0000256" key="10">
    <source>
        <dbReference type="ARBA" id="ARBA00023242"/>
    </source>
</evidence>
<feature type="compositionally biased region" description="Basic and acidic residues" evidence="13">
    <location>
        <begin position="243"/>
        <end position="262"/>
    </location>
</feature>
<dbReference type="FunFam" id="3.30.160.60:FF:000384">
    <property type="entry name" value="Zinc finger protein 550"/>
    <property type="match status" value="1"/>
</dbReference>
<feature type="domain" description="C2H2-type" evidence="14">
    <location>
        <begin position="402"/>
        <end position="429"/>
    </location>
</feature>
<evidence type="ECO:0000313" key="15">
    <source>
        <dbReference type="Proteomes" id="UP000515159"/>
    </source>
</evidence>
<feature type="domain" description="C2H2-type" evidence="14">
    <location>
        <begin position="654"/>
        <end position="681"/>
    </location>
</feature>
<dbReference type="KEGG" id="gsh:117368372"/>